<dbReference type="AlphaFoldDB" id="A0A1E5GCT8"/>
<accession>A0A1E5GCT8</accession>
<feature type="transmembrane region" description="Helical" evidence="1">
    <location>
        <begin position="7"/>
        <end position="27"/>
    </location>
</feature>
<dbReference type="Proteomes" id="UP000095094">
    <property type="component" value="Unassembled WGS sequence"/>
</dbReference>
<keyword evidence="1" id="KW-0472">Membrane</keyword>
<organism evidence="2 3">
    <name type="scientific">Enterococcus termitis</name>
    <dbReference type="NCBI Taxonomy" id="332950"/>
    <lineage>
        <taxon>Bacteria</taxon>
        <taxon>Bacillati</taxon>
        <taxon>Bacillota</taxon>
        <taxon>Bacilli</taxon>
        <taxon>Lactobacillales</taxon>
        <taxon>Enterococcaceae</taxon>
        <taxon>Enterococcus</taxon>
    </lineage>
</organism>
<protein>
    <submittedName>
        <fullName evidence="2">Uncharacterized protein</fullName>
    </submittedName>
</protein>
<sequence length="151" mass="16540">MKSKKTYAIVIAALLLVVDLSYVLLSIQAQNFFSMLLLLVLIPCVLFAVATSGVSSMLFQQAKRVFVAAVSGALFGVLLSFLTSYIMKGHNLASLSANTQRIAGANENLDISNISVNIGFGSILMIGFFTFILIYLMDRFVFKNKEVEHAF</sequence>
<proteinExistence type="predicted"/>
<evidence type="ECO:0000313" key="3">
    <source>
        <dbReference type="Proteomes" id="UP000095094"/>
    </source>
</evidence>
<name>A0A1E5GCT8_9ENTE</name>
<evidence type="ECO:0000313" key="2">
    <source>
        <dbReference type="EMBL" id="OEG10518.1"/>
    </source>
</evidence>
<feature type="transmembrane region" description="Helical" evidence="1">
    <location>
        <begin position="66"/>
        <end position="87"/>
    </location>
</feature>
<evidence type="ECO:0000256" key="1">
    <source>
        <dbReference type="SAM" id="Phobius"/>
    </source>
</evidence>
<feature type="transmembrane region" description="Helical" evidence="1">
    <location>
        <begin position="114"/>
        <end position="136"/>
    </location>
</feature>
<dbReference type="EMBL" id="MIJY01000043">
    <property type="protein sequence ID" value="OEG10518.1"/>
    <property type="molecule type" value="Genomic_DNA"/>
</dbReference>
<dbReference type="RefSeq" id="WP_069664299.1">
    <property type="nucleotide sequence ID" value="NZ_JBHUJJ010000001.1"/>
</dbReference>
<feature type="transmembrane region" description="Helical" evidence="1">
    <location>
        <begin position="33"/>
        <end position="54"/>
    </location>
</feature>
<gene>
    <name evidence="2" type="ORF">BCR25_08565</name>
</gene>
<keyword evidence="1" id="KW-1133">Transmembrane helix</keyword>
<keyword evidence="1" id="KW-0812">Transmembrane</keyword>
<comment type="caution">
    <text evidence="2">The sequence shown here is derived from an EMBL/GenBank/DDBJ whole genome shotgun (WGS) entry which is preliminary data.</text>
</comment>
<keyword evidence="3" id="KW-1185">Reference proteome</keyword>
<reference evidence="3" key="1">
    <citation type="submission" date="2016-09" db="EMBL/GenBank/DDBJ databases">
        <authorList>
            <person name="Gulvik C.A."/>
        </authorList>
    </citation>
    <scope>NUCLEOTIDE SEQUENCE [LARGE SCALE GENOMIC DNA]</scope>
    <source>
        <strain evidence="3">LMG 8895</strain>
    </source>
</reference>